<gene>
    <name evidence="2" type="ORF">IPV69_08525</name>
</gene>
<dbReference type="KEGG" id="hbs:IPV69_08525"/>
<feature type="transmembrane region" description="Helical" evidence="1">
    <location>
        <begin position="102"/>
        <end position="130"/>
    </location>
</feature>
<dbReference type="Proteomes" id="UP000593765">
    <property type="component" value="Chromosome"/>
</dbReference>
<dbReference type="RefSeq" id="WP_206294636.1">
    <property type="nucleotide sequence ID" value="NZ_CP063458.1"/>
</dbReference>
<keyword evidence="1" id="KW-0812">Transmembrane</keyword>
<name>A0A7M2X1R1_9BACT</name>
<feature type="transmembrane region" description="Helical" evidence="1">
    <location>
        <begin position="75"/>
        <end position="96"/>
    </location>
</feature>
<protein>
    <recommendedName>
        <fullName evidence="4">Yip1 domain-containing protein</fullName>
    </recommendedName>
</protein>
<keyword evidence="3" id="KW-1185">Reference proteome</keyword>
<evidence type="ECO:0008006" key="4">
    <source>
        <dbReference type="Google" id="ProtNLM"/>
    </source>
</evidence>
<sequence>MGNAPEMRLSGNQPLLLGYRGTVDRVASTTGPLWPLLSTLPGLFCWLLFASAAMPRELPILERLGGLFGTRGANVIIFVTWGLAVATSVVTLIVYANRSQAWYTTLCLAIHLAGLSFSLLLLGGLAVLLVA</sequence>
<keyword evidence="1" id="KW-0472">Membrane</keyword>
<accession>A0A7M2X1R1</accession>
<feature type="transmembrane region" description="Helical" evidence="1">
    <location>
        <begin position="33"/>
        <end position="54"/>
    </location>
</feature>
<organism evidence="2 3">
    <name type="scientific">Humisphaera borealis</name>
    <dbReference type="NCBI Taxonomy" id="2807512"/>
    <lineage>
        <taxon>Bacteria</taxon>
        <taxon>Pseudomonadati</taxon>
        <taxon>Planctomycetota</taxon>
        <taxon>Phycisphaerae</taxon>
        <taxon>Tepidisphaerales</taxon>
        <taxon>Tepidisphaeraceae</taxon>
        <taxon>Humisphaera</taxon>
    </lineage>
</organism>
<dbReference type="EMBL" id="CP063458">
    <property type="protein sequence ID" value="QOV91382.1"/>
    <property type="molecule type" value="Genomic_DNA"/>
</dbReference>
<proteinExistence type="predicted"/>
<keyword evidence="1" id="KW-1133">Transmembrane helix</keyword>
<reference evidence="2 3" key="1">
    <citation type="submission" date="2020-10" db="EMBL/GenBank/DDBJ databases">
        <title>Wide distribution of Phycisphaera-like planctomycetes from WD2101 soil group in peatlands and genome analysis of the first cultivated representative.</title>
        <authorList>
            <person name="Dedysh S.N."/>
            <person name="Beletsky A.V."/>
            <person name="Ivanova A."/>
            <person name="Kulichevskaya I.S."/>
            <person name="Suzina N.E."/>
            <person name="Philippov D.A."/>
            <person name="Rakitin A.L."/>
            <person name="Mardanov A.V."/>
            <person name="Ravin N.V."/>
        </authorList>
    </citation>
    <scope>NUCLEOTIDE SEQUENCE [LARGE SCALE GENOMIC DNA]</scope>
    <source>
        <strain evidence="2 3">M1803</strain>
    </source>
</reference>
<evidence type="ECO:0000256" key="1">
    <source>
        <dbReference type="SAM" id="Phobius"/>
    </source>
</evidence>
<evidence type="ECO:0000313" key="2">
    <source>
        <dbReference type="EMBL" id="QOV91382.1"/>
    </source>
</evidence>
<dbReference type="AlphaFoldDB" id="A0A7M2X1R1"/>
<evidence type="ECO:0000313" key="3">
    <source>
        <dbReference type="Proteomes" id="UP000593765"/>
    </source>
</evidence>